<dbReference type="Pfam" id="PF00534">
    <property type="entry name" value="Glycos_transf_1"/>
    <property type="match status" value="1"/>
</dbReference>
<evidence type="ECO:0000259" key="1">
    <source>
        <dbReference type="Pfam" id="PF00534"/>
    </source>
</evidence>
<proteinExistence type="predicted"/>
<dbReference type="PANTHER" id="PTHR12526">
    <property type="entry name" value="GLYCOSYLTRANSFERASE"/>
    <property type="match status" value="1"/>
</dbReference>
<dbReference type="Gene3D" id="3.40.50.2000">
    <property type="entry name" value="Glycogen Phosphorylase B"/>
    <property type="match status" value="2"/>
</dbReference>
<organism evidence="2 3">
    <name type="scientific">Peribacillus simplex</name>
    <dbReference type="NCBI Taxonomy" id="1478"/>
    <lineage>
        <taxon>Bacteria</taxon>
        <taxon>Bacillati</taxon>
        <taxon>Bacillota</taxon>
        <taxon>Bacilli</taxon>
        <taxon>Bacillales</taxon>
        <taxon>Bacillaceae</taxon>
        <taxon>Peribacillus</taxon>
    </lineage>
</organism>
<protein>
    <submittedName>
        <fullName evidence="2">Glycosyltransferase</fullName>
    </submittedName>
</protein>
<feature type="non-terminal residue" evidence="2">
    <location>
        <position position="1"/>
    </location>
</feature>
<comment type="caution">
    <text evidence="2">The sequence shown here is derived from an EMBL/GenBank/DDBJ whole genome shotgun (WGS) entry which is preliminary data.</text>
</comment>
<dbReference type="CDD" id="cd03801">
    <property type="entry name" value="GT4_PimA-like"/>
    <property type="match status" value="1"/>
</dbReference>
<dbReference type="Proteomes" id="UP000309170">
    <property type="component" value="Unassembled WGS sequence"/>
</dbReference>
<reference evidence="2 3" key="1">
    <citation type="journal article" date="2019" name="Environ. Microbiol.">
        <title>An active ?-lactamase is a part of an orchestrated cell wall stress resistance network of Bacillus subtilis and related rhizosphere species.</title>
        <authorList>
            <person name="Bucher T."/>
            <person name="Keren-Paz A."/>
            <person name="Hausser J."/>
            <person name="Olender T."/>
            <person name="Cytryn E."/>
            <person name="Kolodkin-Gal I."/>
        </authorList>
    </citation>
    <scope>NUCLEOTIDE SEQUENCE [LARGE SCALE GENOMIC DNA]</scope>
    <source>
        <strain evidence="2 3">I4</strain>
    </source>
</reference>
<name>A0A9X8ZDQ6_9BACI</name>
<gene>
    <name evidence="2" type="ORF">FC678_22755</name>
</gene>
<dbReference type="AlphaFoldDB" id="A0A9X8ZDQ6"/>
<dbReference type="EMBL" id="SZNT01000506">
    <property type="protein sequence ID" value="TKH07389.1"/>
    <property type="molecule type" value="Genomic_DNA"/>
</dbReference>
<dbReference type="GO" id="GO:0016757">
    <property type="term" value="F:glycosyltransferase activity"/>
    <property type="evidence" value="ECO:0007669"/>
    <property type="project" value="InterPro"/>
</dbReference>
<feature type="domain" description="Glycosyl transferase family 1" evidence="1">
    <location>
        <begin position="161"/>
        <end position="329"/>
    </location>
</feature>
<dbReference type="InterPro" id="IPR001296">
    <property type="entry name" value="Glyco_trans_1"/>
</dbReference>
<evidence type="ECO:0000313" key="2">
    <source>
        <dbReference type="EMBL" id="TKH07389.1"/>
    </source>
</evidence>
<accession>A0A9X8ZDQ6</accession>
<evidence type="ECO:0000313" key="3">
    <source>
        <dbReference type="Proteomes" id="UP000309170"/>
    </source>
</evidence>
<sequence length="355" mass="40563">NILFVYFIPSGGVETLNRHRIVALKKKNIQCHFLYYNKMRELVNNHEGTTFITNNDNEIRKILKDGNYNAVILTSDYNGLHRFRKLGYRGKLLLEIQGLGAQDIAKSELKKAIPLVVRYGDGILSSKTPHIMKILDDFAPSCPKFIINNCFDTSKFSYIPAQKSNQIIIAWIGRIEDNKNWKEFLQIGYNLINGYNANIKLYMFEDNTLSNSIERQRFQQLIAHLNLEKSLTIFSNIPNDKMAEYYSVIGDSGGFLCSTSKVEGFGYAIVEAMSCRCPVLTTDSDGVKNSIIHNQTGKFYRIGNTIEAVKEATELMENDQLREHIRSTALDHIKLQFNLEQYSQQFINMLESVGA</sequence>
<dbReference type="RefSeq" id="WP_137024516.1">
    <property type="nucleotide sequence ID" value="NZ_SZNT01000506.1"/>
</dbReference>
<dbReference type="SUPFAM" id="SSF53756">
    <property type="entry name" value="UDP-Glycosyltransferase/glycogen phosphorylase"/>
    <property type="match status" value="1"/>
</dbReference>